<reference evidence="3" key="1">
    <citation type="submission" date="2019-06" db="EMBL/GenBank/DDBJ databases">
        <title>Alistipes onderdonkii subsp. vulgaris subsp. nov., Alistipes dispar sp. nov. and Alistipes communis sp. nov., isolated from human faeces, and creation of Alistipes onderdonkii subsp. onderdonkii subsp. nov.</title>
        <authorList>
            <person name="Sakamoto M."/>
            <person name="Ikeyama N."/>
            <person name="Ogata Y."/>
            <person name="Suda W."/>
            <person name="Iino T."/>
            <person name="Hattori M."/>
            <person name="Ohkuma M."/>
        </authorList>
    </citation>
    <scope>NUCLEOTIDE SEQUENCE [LARGE SCALE GENOMIC DNA]</scope>
    <source>
        <strain evidence="3">5CBH24</strain>
    </source>
</reference>
<feature type="region of interest" description="Disordered" evidence="1">
    <location>
        <begin position="1"/>
        <end position="44"/>
    </location>
</feature>
<evidence type="ECO:0000256" key="1">
    <source>
        <dbReference type="SAM" id="MobiDB-lite"/>
    </source>
</evidence>
<keyword evidence="3" id="KW-1185">Reference proteome</keyword>
<evidence type="ECO:0000313" key="2">
    <source>
        <dbReference type="EMBL" id="BBL03028.1"/>
    </source>
</evidence>
<name>A0A4Y1WSI2_9BACT</name>
<sequence>MSQNMSQKRSQKRSQNEGDTSCIEDRLDKNNITPYNPPNGETVVLPPFSEKAEVTDSSNTLPQFRGTPSREFLEFQQWISENAPRVAKMKEPFSEAQFSALKEAYALDFICDLLRAMHNYEPLLKRNRSAYLTFLNWARRRNETSLPRSNTRHPATTYHAKPTQHYDEF</sequence>
<evidence type="ECO:0000313" key="3">
    <source>
        <dbReference type="Proteomes" id="UP000318946"/>
    </source>
</evidence>
<feature type="region of interest" description="Disordered" evidence="1">
    <location>
        <begin position="145"/>
        <end position="169"/>
    </location>
</feature>
<gene>
    <name evidence="2" type="ORF">A5CBH24_03410</name>
</gene>
<protein>
    <submittedName>
        <fullName evidence="2">Uncharacterized protein</fullName>
    </submittedName>
</protein>
<dbReference type="EMBL" id="AP019735">
    <property type="protein sequence ID" value="BBL03028.1"/>
    <property type="molecule type" value="Genomic_DNA"/>
</dbReference>
<accession>A0A4Y1WSI2</accession>
<dbReference type="AlphaFoldDB" id="A0A4Y1WSI2"/>
<organism evidence="2 3">
    <name type="scientific">Alistipes communis</name>
    <dbReference type="NCBI Taxonomy" id="2585118"/>
    <lineage>
        <taxon>Bacteria</taxon>
        <taxon>Pseudomonadati</taxon>
        <taxon>Bacteroidota</taxon>
        <taxon>Bacteroidia</taxon>
        <taxon>Bacteroidales</taxon>
        <taxon>Rikenellaceae</taxon>
        <taxon>Alistipes</taxon>
    </lineage>
</organism>
<dbReference type="KEGG" id="acou:A5CBH24_03410"/>
<feature type="compositionally biased region" description="Polar residues" evidence="1">
    <location>
        <begin position="145"/>
        <end position="154"/>
    </location>
</feature>
<proteinExistence type="predicted"/>
<dbReference type="Proteomes" id="UP000318946">
    <property type="component" value="Chromosome"/>
</dbReference>